<feature type="transmembrane region" description="Helical" evidence="1">
    <location>
        <begin position="26"/>
        <end position="43"/>
    </location>
</feature>
<feature type="transmembrane region" description="Helical" evidence="1">
    <location>
        <begin position="49"/>
        <end position="69"/>
    </location>
</feature>
<keyword evidence="3" id="KW-1185">Reference proteome</keyword>
<keyword evidence="1" id="KW-1133">Transmembrane helix</keyword>
<sequence>MMERSERRRRPPADAELKKDLRLQEGIFLVTFALMLLLLISLYTAISPILSAVAAVALLLSTLTAYVKWKDFLRLRDRGQRTWCVIVSLYASLLLTLICAYFYMLREPLTMEYAVAFLFGFLFFTFMAYRSLSPHMVIGNIRRRPGR</sequence>
<dbReference type="STRING" id="1111454.HMPREF1250_1450"/>
<organism evidence="2 3">
    <name type="scientific">Megasphaera vaginalis</name>
    <name type="common">ex Srinivasan et al. 2021</name>
    <dbReference type="NCBI Taxonomy" id="1111454"/>
    <lineage>
        <taxon>Bacteria</taxon>
        <taxon>Bacillati</taxon>
        <taxon>Bacillota</taxon>
        <taxon>Negativicutes</taxon>
        <taxon>Veillonellales</taxon>
        <taxon>Veillonellaceae</taxon>
        <taxon>Megasphaera</taxon>
    </lineage>
</organism>
<comment type="caution">
    <text evidence="2">The sequence shown here is derived from an EMBL/GenBank/DDBJ whole genome shotgun (WGS) entry which is preliminary data.</text>
</comment>
<name>U7UIM5_9FIRM</name>
<feature type="transmembrane region" description="Helical" evidence="1">
    <location>
        <begin position="110"/>
        <end position="129"/>
    </location>
</feature>
<dbReference type="Proteomes" id="UP000017090">
    <property type="component" value="Unassembled WGS sequence"/>
</dbReference>
<proteinExistence type="predicted"/>
<gene>
    <name evidence="2" type="ORF">HMPREF1250_1450</name>
</gene>
<keyword evidence="1" id="KW-0472">Membrane</keyword>
<dbReference type="EMBL" id="AWXA01000037">
    <property type="protein sequence ID" value="ERT59180.1"/>
    <property type="molecule type" value="Genomic_DNA"/>
</dbReference>
<dbReference type="RefSeq" id="WP_023053807.1">
    <property type="nucleotide sequence ID" value="NZ_AWXA01000037.1"/>
</dbReference>
<keyword evidence="1" id="KW-0812">Transmembrane</keyword>
<reference evidence="2 3" key="1">
    <citation type="submission" date="2013-09" db="EMBL/GenBank/DDBJ databases">
        <authorList>
            <person name="Durkin A.S."/>
            <person name="Haft D.R."/>
            <person name="McCorrison J."/>
            <person name="Torralba M."/>
            <person name="Gillis M."/>
            <person name="Haft D.H."/>
            <person name="Methe B."/>
            <person name="Sutton G."/>
            <person name="Nelson K.E."/>
        </authorList>
    </citation>
    <scope>NUCLEOTIDE SEQUENCE [LARGE SCALE GENOMIC DNA]</scope>
    <source>
        <strain evidence="2 3">BV3C16-1</strain>
    </source>
</reference>
<dbReference type="PATRIC" id="fig|1111454.3.peg.1375"/>
<evidence type="ECO:0000313" key="3">
    <source>
        <dbReference type="Proteomes" id="UP000017090"/>
    </source>
</evidence>
<accession>U7UIM5</accession>
<feature type="transmembrane region" description="Helical" evidence="1">
    <location>
        <begin position="81"/>
        <end position="104"/>
    </location>
</feature>
<evidence type="ECO:0000313" key="2">
    <source>
        <dbReference type="EMBL" id="ERT59180.1"/>
    </source>
</evidence>
<protein>
    <submittedName>
        <fullName evidence="2">Uncharacterized protein</fullName>
    </submittedName>
</protein>
<evidence type="ECO:0000256" key="1">
    <source>
        <dbReference type="SAM" id="Phobius"/>
    </source>
</evidence>
<dbReference type="AlphaFoldDB" id="U7UIM5"/>